<dbReference type="EMBL" id="CAUJNA010003261">
    <property type="protein sequence ID" value="CAJ1397260.1"/>
    <property type="molecule type" value="Genomic_DNA"/>
</dbReference>
<keyword evidence="3" id="KW-1185">Reference proteome</keyword>
<accession>A0AA36J2E7</accession>
<keyword evidence="1" id="KW-0732">Signal</keyword>
<dbReference type="AlphaFoldDB" id="A0AA36J2E7"/>
<dbReference type="Proteomes" id="UP001178507">
    <property type="component" value="Unassembled WGS sequence"/>
</dbReference>
<feature type="signal peptide" evidence="1">
    <location>
        <begin position="1"/>
        <end position="15"/>
    </location>
</feature>
<dbReference type="InterPro" id="IPR027417">
    <property type="entry name" value="P-loop_NTPase"/>
</dbReference>
<evidence type="ECO:0000256" key="1">
    <source>
        <dbReference type="SAM" id="SignalP"/>
    </source>
</evidence>
<protein>
    <recommendedName>
        <fullName evidence="4">Sulfotransferase</fullName>
    </recommendedName>
</protein>
<evidence type="ECO:0000313" key="2">
    <source>
        <dbReference type="EMBL" id="CAJ1397260.1"/>
    </source>
</evidence>
<organism evidence="2 3">
    <name type="scientific">Effrenium voratum</name>
    <dbReference type="NCBI Taxonomy" id="2562239"/>
    <lineage>
        <taxon>Eukaryota</taxon>
        <taxon>Sar</taxon>
        <taxon>Alveolata</taxon>
        <taxon>Dinophyceae</taxon>
        <taxon>Suessiales</taxon>
        <taxon>Symbiodiniaceae</taxon>
        <taxon>Effrenium</taxon>
    </lineage>
</organism>
<feature type="chain" id="PRO_5041324418" description="Sulfotransferase" evidence="1">
    <location>
        <begin position="16"/>
        <end position="415"/>
    </location>
</feature>
<dbReference type="Gene3D" id="3.40.50.300">
    <property type="entry name" value="P-loop containing nucleotide triphosphate hydrolases"/>
    <property type="match status" value="1"/>
</dbReference>
<evidence type="ECO:0008006" key="4">
    <source>
        <dbReference type="Google" id="ProtNLM"/>
    </source>
</evidence>
<dbReference type="SUPFAM" id="SSF52540">
    <property type="entry name" value="P-loop containing nucleoside triphosphate hydrolases"/>
    <property type="match status" value="1"/>
</dbReference>
<evidence type="ECO:0000313" key="3">
    <source>
        <dbReference type="Proteomes" id="UP001178507"/>
    </source>
</evidence>
<reference evidence="2" key="1">
    <citation type="submission" date="2023-08" db="EMBL/GenBank/DDBJ databases">
        <authorList>
            <person name="Chen Y."/>
            <person name="Shah S."/>
            <person name="Dougan E. K."/>
            <person name="Thang M."/>
            <person name="Chan C."/>
        </authorList>
    </citation>
    <scope>NUCLEOTIDE SEQUENCE</scope>
</reference>
<proteinExistence type="predicted"/>
<gene>
    <name evidence="2" type="ORF">EVOR1521_LOCUS21312</name>
</gene>
<sequence>MFCLAAAALPPLALALPCGELYADGFADYSANSGAWLHSHARGEDPTEAWGHQAQNQGSMQNDLKVLKDMGGFGSPEAAELLVDIATNMVLSCWAMGGRFWAASLKQGGDSHISGSATLCAPESCAQREVETEVVPFWFSKIMKGAQLASAAVQELGHWADLALDFLLIGVDGCGTTALRRGLARHRLINFTTFSIHGVDEDFFLHEMGRNTLPFTWQVQRFAQRREESLGGLIGLYQAVIWKEDVLLYILEKVPDVKLIATVCDPVDRFERLVDFAGRAGLSFEEALEQELKAADDFGQLLKWQAAFQDRLFFVERDALSAPETYDDLAAFLGLPGFRAQRFWRYNARGRREPKICNRTLLAQLKERFDFSYEVALHCLGSKASGRLQQRLSRCDQPVRESTSQRDCFKSRCDF</sequence>
<comment type="caution">
    <text evidence="2">The sequence shown here is derived from an EMBL/GenBank/DDBJ whole genome shotgun (WGS) entry which is preliminary data.</text>
</comment>
<name>A0AA36J2E7_9DINO</name>